<evidence type="ECO:0000256" key="12">
    <source>
        <dbReference type="HAMAP-Rule" id="MF_01378"/>
    </source>
</evidence>
<keyword evidence="9 12" id="KW-0793">Thylakoid</keyword>
<dbReference type="InterPro" id="IPR016003">
    <property type="entry name" value="PsbV_cyt_c550-like"/>
</dbReference>
<feature type="domain" description="Cytochrome c" evidence="13">
    <location>
        <begin position="53"/>
        <end position="152"/>
    </location>
</feature>
<evidence type="ECO:0000256" key="4">
    <source>
        <dbReference type="ARBA" id="ARBA00022531"/>
    </source>
</evidence>
<dbReference type="GO" id="GO:0019684">
    <property type="term" value="P:photosynthesis, light reaction"/>
    <property type="evidence" value="ECO:0007669"/>
    <property type="project" value="UniProtKB-UniRule"/>
</dbReference>
<comment type="subcellular location">
    <subcellularLocation>
        <location evidence="12">Cellular thylakoid membrane</location>
        <topology evidence="12">Peripheral membrane protein</topology>
        <orientation evidence="12">Lumenal side</orientation>
    </subcellularLocation>
    <subcellularLocation>
        <location evidence="1">Membrane</location>
        <topology evidence="1">Peripheral membrane protein</topology>
    </subcellularLocation>
    <text evidence="12">Associated with photosystem II at the lumenal side of the thylakoid membrane.</text>
</comment>
<comment type="caution">
    <text evidence="14">The sequence shown here is derived from an EMBL/GenBank/DDBJ whole genome shotgun (WGS) entry which is preliminary data.</text>
</comment>
<evidence type="ECO:0000256" key="7">
    <source>
        <dbReference type="ARBA" id="ARBA00022982"/>
    </source>
</evidence>
<evidence type="ECO:0000256" key="2">
    <source>
        <dbReference type="ARBA" id="ARBA00010433"/>
    </source>
</evidence>
<keyword evidence="6 12" id="KW-0479">Metal-binding</keyword>
<comment type="similarity">
    <text evidence="2 12">Belongs to the cytochrome c family. PsbV subfamily.</text>
</comment>
<dbReference type="PIRSF" id="PIRSF005890">
    <property type="entry name" value="Phot_II_cyt_c550"/>
    <property type="match status" value="1"/>
</dbReference>
<evidence type="ECO:0000256" key="10">
    <source>
        <dbReference type="ARBA" id="ARBA00023136"/>
    </source>
</evidence>
<dbReference type="InterPro" id="IPR029490">
    <property type="entry name" value="Cytochrom_C550"/>
</dbReference>
<protein>
    <recommendedName>
        <fullName evidence="12">Photosystem II extrinsic protein V</fullName>
        <shortName evidence="12">PsbV</shortName>
    </recommendedName>
    <alternativeName>
        <fullName evidence="12">Cytochrome c-550</fullName>
    </alternativeName>
    <alternativeName>
        <fullName evidence="12">Cytochrome c550</fullName>
    </alternativeName>
    <alternativeName>
        <fullName evidence="12">Low-potential cytochrome c</fullName>
    </alternativeName>
</protein>
<dbReference type="AlphaFoldDB" id="A0AAW9PWE8"/>
<keyword evidence="15" id="KW-1185">Reference proteome</keyword>
<accession>A0AAW9PWE8</accession>
<dbReference type="HAMAP" id="MF_01378">
    <property type="entry name" value="PSII_Cyt550"/>
    <property type="match status" value="1"/>
</dbReference>
<evidence type="ECO:0000313" key="15">
    <source>
        <dbReference type="Proteomes" id="UP001333818"/>
    </source>
</evidence>
<dbReference type="EMBL" id="JAZBJZ010000034">
    <property type="protein sequence ID" value="MEE3717161.1"/>
    <property type="molecule type" value="Genomic_DNA"/>
</dbReference>
<evidence type="ECO:0000259" key="13">
    <source>
        <dbReference type="PROSITE" id="PS51007"/>
    </source>
</evidence>
<evidence type="ECO:0000256" key="5">
    <source>
        <dbReference type="ARBA" id="ARBA00022617"/>
    </source>
</evidence>
<dbReference type="Proteomes" id="UP001333818">
    <property type="component" value="Unassembled WGS sequence"/>
</dbReference>
<keyword evidence="12" id="KW-0732">Signal</keyword>
<evidence type="ECO:0000256" key="6">
    <source>
        <dbReference type="ARBA" id="ARBA00022723"/>
    </source>
</evidence>
<dbReference type="NCBIfam" id="TIGR03045">
    <property type="entry name" value="PS_II_C550"/>
    <property type="match status" value="1"/>
</dbReference>
<evidence type="ECO:0000256" key="11">
    <source>
        <dbReference type="ARBA" id="ARBA00023276"/>
    </source>
</evidence>
<feature type="binding site" description="axial binding residue" evidence="12">
    <location>
        <position position="121"/>
    </location>
    <ligand>
        <name>heme c</name>
        <dbReference type="ChEBI" id="CHEBI:61717"/>
    </ligand>
    <ligandPart>
        <name>Fe</name>
        <dbReference type="ChEBI" id="CHEBI:18248"/>
    </ligandPart>
</feature>
<organism evidence="14 15">
    <name type="scientific">Tumidithrix elongata BACA0141</name>
    <dbReference type="NCBI Taxonomy" id="2716417"/>
    <lineage>
        <taxon>Bacteria</taxon>
        <taxon>Bacillati</taxon>
        <taxon>Cyanobacteriota</taxon>
        <taxon>Cyanophyceae</taxon>
        <taxon>Pseudanabaenales</taxon>
        <taxon>Pseudanabaenaceae</taxon>
        <taxon>Tumidithrix</taxon>
        <taxon>Tumidithrix elongata</taxon>
    </lineage>
</organism>
<dbReference type="GO" id="GO:0031676">
    <property type="term" value="C:plasma membrane-derived thylakoid membrane"/>
    <property type="evidence" value="ECO:0007669"/>
    <property type="project" value="UniProtKB-SubCell"/>
</dbReference>
<dbReference type="GO" id="GO:0022904">
    <property type="term" value="P:respiratory electron transport chain"/>
    <property type="evidence" value="ECO:0007669"/>
    <property type="project" value="InterPro"/>
</dbReference>
<dbReference type="GO" id="GO:0020037">
    <property type="term" value="F:heme binding"/>
    <property type="evidence" value="ECO:0007669"/>
    <property type="project" value="InterPro"/>
</dbReference>
<evidence type="ECO:0000256" key="9">
    <source>
        <dbReference type="ARBA" id="ARBA00023078"/>
    </source>
</evidence>
<dbReference type="Pfam" id="PF14495">
    <property type="entry name" value="Cytochrom_C550"/>
    <property type="match status" value="1"/>
</dbReference>
<keyword evidence="4 12" id="KW-0602">Photosynthesis</keyword>
<dbReference type="RefSeq" id="WP_330483589.1">
    <property type="nucleotide sequence ID" value="NZ_JAZBJZ010000034.1"/>
</dbReference>
<feature type="binding site" description="covalent" evidence="12">
    <location>
        <position position="66"/>
    </location>
    <ligand>
        <name>heme c</name>
        <dbReference type="ChEBI" id="CHEBI:61717"/>
    </ligand>
</feature>
<feature type="chain" id="PRO_5043070787" description="Photosystem II extrinsic protein V" evidence="12">
    <location>
        <begin position="30"/>
        <end position="166"/>
    </location>
</feature>
<dbReference type="GO" id="GO:0009055">
    <property type="term" value="F:electron transfer activity"/>
    <property type="evidence" value="ECO:0007669"/>
    <property type="project" value="InterPro"/>
</dbReference>
<keyword evidence="5 12" id="KW-0349">Heme</keyword>
<dbReference type="GO" id="GO:0009523">
    <property type="term" value="C:photosystem II"/>
    <property type="evidence" value="ECO:0007669"/>
    <property type="project" value="UniProtKB-KW"/>
</dbReference>
<dbReference type="SUPFAM" id="SSF46626">
    <property type="entry name" value="Cytochrome c"/>
    <property type="match status" value="1"/>
</dbReference>
<gene>
    <name evidence="12 14" type="primary">psbV</name>
    <name evidence="14" type="ORF">V2H45_10425</name>
</gene>
<dbReference type="InterPro" id="IPR036909">
    <property type="entry name" value="Cyt_c-like_dom_sf"/>
</dbReference>
<dbReference type="Gene3D" id="1.10.760.10">
    <property type="entry name" value="Cytochrome c-like domain"/>
    <property type="match status" value="1"/>
</dbReference>
<keyword evidence="7 12" id="KW-0249">Electron transport</keyword>
<dbReference type="GO" id="GO:0005506">
    <property type="term" value="F:iron ion binding"/>
    <property type="evidence" value="ECO:0007669"/>
    <property type="project" value="InterPro"/>
</dbReference>
<dbReference type="InterPro" id="IPR009056">
    <property type="entry name" value="Cyt_c-like_dom"/>
</dbReference>
<keyword evidence="8 12" id="KW-0408">Iron</keyword>
<comment type="subunit">
    <text evidence="12">PSII is composed of 1 copy each of membrane proteins PsbA, PsbB, PsbC, PsbD, PsbE, PsbF, PsbH, PsbI, PsbJ, PsbK, PsbL, PsbM, PsbT, PsbX, PsbY, PsbZ, Psb30/Ycf12, peripheral proteins PsbO, CyanoQ (PsbQ), PsbU, PsbV and a large number of cofactors. It forms dimeric complexes.</text>
</comment>
<keyword evidence="10 12" id="KW-0472">Membrane</keyword>
<dbReference type="PROSITE" id="PS51007">
    <property type="entry name" value="CYTC"/>
    <property type="match status" value="1"/>
</dbReference>
<feature type="signal peptide" evidence="12">
    <location>
        <begin position="1"/>
        <end position="29"/>
    </location>
</feature>
<comment type="function">
    <text evidence="12">One of the extrinsic, lumenal subunits of photosystem II (PSII). PSII is a light-driven water plastoquinone oxidoreductase, using light energy to abstract electrons from H(2)O, generating a proton gradient subsequently used for ATP formation. The extrinsic proteins stabilize the structure of photosystem II oxygen-evolving complex (OEC), the ion environment of oxygen evolution and protect the OEC against heat-induced inactivation. Low-potential cytochrome c that plays a role in the OEC of PSII.</text>
</comment>
<comment type="cofactor">
    <cofactor evidence="12">
        <name>heme c</name>
        <dbReference type="ChEBI" id="CHEBI:61717"/>
    </cofactor>
    <text evidence="12">Binds 1 heme c group covalently per subunit.</text>
</comment>
<proteinExistence type="inferred from homology"/>
<evidence type="ECO:0000256" key="8">
    <source>
        <dbReference type="ARBA" id="ARBA00023004"/>
    </source>
</evidence>
<reference evidence="14" key="1">
    <citation type="submission" date="2024-01" db="EMBL/GenBank/DDBJ databases">
        <title>Bank of Algae and Cyanobacteria of the Azores (BACA) strain genomes.</title>
        <authorList>
            <person name="Luz R."/>
            <person name="Cordeiro R."/>
            <person name="Fonseca A."/>
            <person name="Goncalves V."/>
        </authorList>
    </citation>
    <scope>NUCLEOTIDE SEQUENCE</scope>
    <source>
        <strain evidence="14">BACA0141</strain>
    </source>
</reference>
<feature type="binding site" description="covalent" evidence="12">
    <location>
        <position position="69"/>
    </location>
    <ligand>
        <name>heme c</name>
        <dbReference type="ChEBI" id="CHEBI:61717"/>
    </ligand>
</feature>
<sequence precursor="true">MSRNKYKYLLLAIATVMLVWQFFTSSVMAAETTDEATRTVQLNDKEKVVLSSKEIAKGKKLFQNACATCHVGGATFTNPNVGLDPETLALATPARNTIAGLVDFMKNPTTFDGVEEIYDVHPSMRSTDIFPTMRGLTDKDLKLIAGYILQQPNVRGIGWGGGKIYY</sequence>
<dbReference type="InterPro" id="IPR017851">
    <property type="entry name" value="PsbV_cyt_c550"/>
</dbReference>
<evidence type="ECO:0000256" key="1">
    <source>
        <dbReference type="ARBA" id="ARBA00004170"/>
    </source>
</evidence>
<evidence type="ECO:0000313" key="14">
    <source>
        <dbReference type="EMBL" id="MEE3717161.1"/>
    </source>
</evidence>
<name>A0AAW9PWE8_9CYAN</name>
<keyword evidence="3 12" id="KW-0813">Transport</keyword>
<keyword evidence="11 12" id="KW-0604">Photosystem II</keyword>
<evidence type="ECO:0000256" key="3">
    <source>
        <dbReference type="ARBA" id="ARBA00022448"/>
    </source>
</evidence>
<feature type="binding site" description="axial binding residue" evidence="12">
    <location>
        <position position="70"/>
    </location>
    <ligand>
        <name>heme c</name>
        <dbReference type="ChEBI" id="CHEBI:61717"/>
    </ligand>
    <ligandPart>
        <name>Fe</name>
        <dbReference type="ChEBI" id="CHEBI:18248"/>
    </ligandPart>
</feature>